<dbReference type="GO" id="GO:0005874">
    <property type="term" value="C:microtubule"/>
    <property type="evidence" value="ECO:0007669"/>
    <property type="project" value="UniProtKB-KW"/>
</dbReference>
<comment type="similarity">
    <text evidence="3">Belongs to the TRAFAC class myosin-kinesin ATPase superfamily. Kinesin family.</text>
</comment>
<dbReference type="Gramene" id="AET4Gv20316700.23">
    <property type="protein sequence ID" value="AET4Gv20316700.23"/>
    <property type="gene ID" value="AET4Gv20316700"/>
</dbReference>
<protein>
    <recommendedName>
        <fullName evidence="4">Kinesin motor domain-containing protein</fullName>
    </recommendedName>
</protein>
<evidence type="ECO:0000256" key="3">
    <source>
        <dbReference type="PROSITE-ProRule" id="PRU00283"/>
    </source>
</evidence>
<dbReference type="SUPFAM" id="SSF52540">
    <property type="entry name" value="P-loop containing nucleoside triphosphate hydrolases"/>
    <property type="match status" value="1"/>
</dbReference>
<dbReference type="PROSITE" id="PS50067">
    <property type="entry name" value="KINESIN_MOTOR_2"/>
    <property type="match status" value="1"/>
</dbReference>
<dbReference type="AlphaFoldDB" id="A0A453HVZ3"/>
<reference evidence="6" key="2">
    <citation type="journal article" date="2017" name="Nat. Plants">
        <title>The Aegilops tauschii genome reveals multiple impacts of transposons.</title>
        <authorList>
            <person name="Zhao G."/>
            <person name="Zou C."/>
            <person name="Li K."/>
            <person name="Wang K."/>
            <person name="Li T."/>
            <person name="Gao L."/>
            <person name="Zhang X."/>
            <person name="Wang H."/>
            <person name="Yang Z."/>
            <person name="Liu X."/>
            <person name="Jiang W."/>
            <person name="Mao L."/>
            <person name="Kong X."/>
            <person name="Jiao Y."/>
            <person name="Jia J."/>
        </authorList>
    </citation>
    <scope>NUCLEOTIDE SEQUENCE [LARGE SCALE GENOMIC DNA]</scope>
    <source>
        <strain evidence="6">cv. AL8/78</strain>
    </source>
</reference>
<sequence>MEKEAMEGHVNVMLPQENLRSDLPNGGIVLGHDKEISTLQEEISALRSRQRHLNRRRREALGKLIDLKGSIRVFCRVRPSISTSNIKIKSPVTVEQENIAVRAVGIKKDSSVDRVFDQESTQDDVFHEVKPILRSALDGHNVCILAFGQTGTGKTYTMVSCCLSSIEFKAISEIILSHLSFETANCLQEGTSDNLGAVPRAIQELFSHAAQDTSSTYSFSISMLEVYMGSLRDLLAPRQQPLFRSIEGNTTW</sequence>
<dbReference type="PANTHER" id="PTHR47972:SF9">
    <property type="entry name" value="KINESIN-LIKE PROTEIN KIN-14U"/>
    <property type="match status" value="1"/>
</dbReference>
<name>A0A453HVZ3_AEGTS</name>
<keyword evidence="1" id="KW-0493">Microtubule</keyword>
<dbReference type="Pfam" id="PF00225">
    <property type="entry name" value="Kinesin"/>
    <property type="match status" value="1"/>
</dbReference>
<dbReference type="InterPro" id="IPR036961">
    <property type="entry name" value="Kinesin_motor_dom_sf"/>
</dbReference>
<organism evidence="5 6">
    <name type="scientific">Aegilops tauschii subsp. strangulata</name>
    <name type="common">Goatgrass</name>
    <dbReference type="NCBI Taxonomy" id="200361"/>
    <lineage>
        <taxon>Eukaryota</taxon>
        <taxon>Viridiplantae</taxon>
        <taxon>Streptophyta</taxon>
        <taxon>Embryophyta</taxon>
        <taxon>Tracheophyta</taxon>
        <taxon>Spermatophyta</taxon>
        <taxon>Magnoliopsida</taxon>
        <taxon>Liliopsida</taxon>
        <taxon>Poales</taxon>
        <taxon>Poaceae</taxon>
        <taxon>BOP clade</taxon>
        <taxon>Pooideae</taxon>
        <taxon>Triticodae</taxon>
        <taxon>Triticeae</taxon>
        <taxon>Triticinae</taxon>
        <taxon>Aegilops</taxon>
    </lineage>
</organism>
<dbReference type="EnsemblPlants" id="AET4Gv20316700.23">
    <property type="protein sequence ID" value="AET4Gv20316700.23"/>
    <property type="gene ID" value="AET4Gv20316700"/>
</dbReference>
<dbReference type="PANTHER" id="PTHR47972">
    <property type="entry name" value="KINESIN-LIKE PROTEIN KLP-3"/>
    <property type="match status" value="1"/>
</dbReference>
<reference evidence="5" key="5">
    <citation type="journal article" date="2021" name="G3 (Bethesda)">
        <title>Aegilops tauschii genome assembly Aet v5.0 features greater sequence contiguity and improved annotation.</title>
        <authorList>
            <person name="Wang L."/>
            <person name="Zhu T."/>
            <person name="Rodriguez J.C."/>
            <person name="Deal K.R."/>
            <person name="Dubcovsky J."/>
            <person name="McGuire P.E."/>
            <person name="Lux T."/>
            <person name="Spannagl M."/>
            <person name="Mayer K.F.X."/>
            <person name="Baldrich P."/>
            <person name="Meyers B.C."/>
            <person name="Huo N."/>
            <person name="Gu Y.Q."/>
            <person name="Zhou H."/>
            <person name="Devos K.M."/>
            <person name="Bennetzen J.L."/>
            <person name="Unver T."/>
            <person name="Budak H."/>
            <person name="Gulick P.J."/>
            <person name="Galiba G."/>
            <person name="Kalapos B."/>
            <person name="Nelson D.R."/>
            <person name="Li P."/>
            <person name="You F.M."/>
            <person name="Luo M.C."/>
            <person name="Dvorak J."/>
        </authorList>
    </citation>
    <scope>NUCLEOTIDE SEQUENCE [LARGE SCALE GENOMIC DNA]</scope>
    <source>
        <strain evidence="5">cv. AL8/78</strain>
    </source>
</reference>
<keyword evidence="3" id="KW-0067">ATP-binding</keyword>
<dbReference type="SMART" id="SM00129">
    <property type="entry name" value="KISc"/>
    <property type="match status" value="1"/>
</dbReference>
<evidence type="ECO:0000313" key="5">
    <source>
        <dbReference type="EnsemblPlants" id="AET4Gv20316700.23"/>
    </source>
</evidence>
<reference evidence="5" key="3">
    <citation type="journal article" date="2017" name="Nature">
        <title>Genome sequence of the progenitor of the wheat D genome Aegilops tauschii.</title>
        <authorList>
            <person name="Luo M.C."/>
            <person name="Gu Y.Q."/>
            <person name="Puiu D."/>
            <person name="Wang H."/>
            <person name="Twardziok S.O."/>
            <person name="Deal K.R."/>
            <person name="Huo N."/>
            <person name="Zhu T."/>
            <person name="Wang L."/>
            <person name="Wang Y."/>
            <person name="McGuire P.E."/>
            <person name="Liu S."/>
            <person name="Long H."/>
            <person name="Ramasamy R.K."/>
            <person name="Rodriguez J.C."/>
            <person name="Van S.L."/>
            <person name="Yuan L."/>
            <person name="Wang Z."/>
            <person name="Xia Z."/>
            <person name="Xiao L."/>
            <person name="Anderson O.D."/>
            <person name="Ouyang S."/>
            <person name="Liang Y."/>
            <person name="Zimin A.V."/>
            <person name="Pertea G."/>
            <person name="Qi P."/>
            <person name="Bennetzen J.L."/>
            <person name="Dai X."/>
            <person name="Dawson M.W."/>
            <person name="Muller H.G."/>
            <person name="Kugler K."/>
            <person name="Rivarola-Duarte L."/>
            <person name="Spannagl M."/>
            <person name="Mayer K.F.X."/>
            <person name="Lu F.H."/>
            <person name="Bevan M.W."/>
            <person name="Leroy P."/>
            <person name="Li P."/>
            <person name="You F.M."/>
            <person name="Sun Q."/>
            <person name="Liu Z."/>
            <person name="Lyons E."/>
            <person name="Wicker T."/>
            <person name="Salzberg S.L."/>
            <person name="Devos K.M."/>
            <person name="Dvorak J."/>
        </authorList>
    </citation>
    <scope>NUCLEOTIDE SEQUENCE [LARGE SCALE GENOMIC DNA]</scope>
    <source>
        <strain evidence="5">cv. AL8/78</strain>
    </source>
</reference>
<dbReference type="GO" id="GO:0005524">
    <property type="term" value="F:ATP binding"/>
    <property type="evidence" value="ECO:0007669"/>
    <property type="project" value="UniProtKB-UniRule"/>
</dbReference>
<dbReference type="InterPro" id="IPR027417">
    <property type="entry name" value="P-loop_NTPase"/>
</dbReference>
<reference evidence="5" key="4">
    <citation type="submission" date="2019-03" db="UniProtKB">
        <authorList>
            <consortium name="EnsemblPlants"/>
        </authorList>
    </citation>
    <scope>IDENTIFICATION</scope>
</reference>
<dbReference type="InterPro" id="IPR001752">
    <property type="entry name" value="Kinesin_motor_dom"/>
</dbReference>
<proteinExistence type="inferred from homology"/>
<dbReference type="InterPro" id="IPR027640">
    <property type="entry name" value="Kinesin-like_fam"/>
</dbReference>
<keyword evidence="3" id="KW-0547">Nucleotide-binding</keyword>
<dbReference type="Proteomes" id="UP000015105">
    <property type="component" value="Chromosome 4D"/>
</dbReference>
<feature type="binding site" evidence="3">
    <location>
        <begin position="148"/>
        <end position="155"/>
    </location>
    <ligand>
        <name>ATP</name>
        <dbReference type="ChEBI" id="CHEBI:30616"/>
    </ligand>
</feature>
<keyword evidence="2 3" id="KW-0505">Motor protein</keyword>
<feature type="domain" description="Kinesin motor" evidence="4">
    <location>
        <begin position="70"/>
        <end position="252"/>
    </location>
</feature>
<dbReference type="GO" id="GO:0007018">
    <property type="term" value="P:microtubule-based movement"/>
    <property type="evidence" value="ECO:0007669"/>
    <property type="project" value="InterPro"/>
</dbReference>
<evidence type="ECO:0000313" key="6">
    <source>
        <dbReference type="Proteomes" id="UP000015105"/>
    </source>
</evidence>
<accession>A0A453HVZ3</accession>
<reference evidence="6" key="1">
    <citation type="journal article" date="2014" name="Science">
        <title>Ancient hybridizations among the ancestral genomes of bread wheat.</title>
        <authorList>
            <consortium name="International Wheat Genome Sequencing Consortium,"/>
            <person name="Marcussen T."/>
            <person name="Sandve S.R."/>
            <person name="Heier L."/>
            <person name="Spannagl M."/>
            <person name="Pfeifer M."/>
            <person name="Jakobsen K.S."/>
            <person name="Wulff B.B."/>
            <person name="Steuernagel B."/>
            <person name="Mayer K.F."/>
            <person name="Olsen O.A."/>
        </authorList>
    </citation>
    <scope>NUCLEOTIDE SEQUENCE [LARGE SCALE GENOMIC DNA]</scope>
    <source>
        <strain evidence="6">cv. AL8/78</strain>
    </source>
</reference>
<evidence type="ECO:0000259" key="4">
    <source>
        <dbReference type="PROSITE" id="PS50067"/>
    </source>
</evidence>
<keyword evidence="6" id="KW-1185">Reference proteome</keyword>
<dbReference type="GO" id="GO:0008017">
    <property type="term" value="F:microtubule binding"/>
    <property type="evidence" value="ECO:0007669"/>
    <property type="project" value="InterPro"/>
</dbReference>
<evidence type="ECO:0000256" key="2">
    <source>
        <dbReference type="ARBA" id="ARBA00023175"/>
    </source>
</evidence>
<dbReference type="GO" id="GO:0003777">
    <property type="term" value="F:microtubule motor activity"/>
    <property type="evidence" value="ECO:0007669"/>
    <property type="project" value="InterPro"/>
</dbReference>
<dbReference type="Gene3D" id="3.40.850.10">
    <property type="entry name" value="Kinesin motor domain"/>
    <property type="match status" value="1"/>
</dbReference>
<evidence type="ECO:0000256" key="1">
    <source>
        <dbReference type="ARBA" id="ARBA00022701"/>
    </source>
</evidence>